<evidence type="ECO:0000313" key="4">
    <source>
        <dbReference type="Proteomes" id="UP000002748"/>
    </source>
</evidence>
<feature type="compositionally biased region" description="Polar residues" evidence="1">
    <location>
        <begin position="404"/>
        <end position="413"/>
    </location>
</feature>
<dbReference type="VEuPathDB" id="FungiDB:A1Q1_06989"/>
<feature type="transmembrane region" description="Helical" evidence="2">
    <location>
        <begin position="55"/>
        <end position="73"/>
    </location>
</feature>
<keyword evidence="2" id="KW-0812">Transmembrane</keyword>
<dbReference type="HOGENOM" id="CLU_665958_0_0_1"/>
<sequence>MPRRRRVVVREDRELPPIPLQRQRARSFKFFLYVFPTALVTIFFYFFALDSRSPGLLIGSLICASGLLLSLRAHEEFPFNRRKVIKLRAWANIQMHVREGLGVAQVAITGNPALNHLPTTPSLHNIPMSPLQENDALPDESVVASDPGETDLRTEEFLGLLAGFPIALQHHLLGTRALPQPPLCDLLPADYLSSLKRTDSRVRFAEEHSGPSGSGNPIGKSTKPNGDANTNGAAPGTVTHSDEESDGKEEPTGKEEAPAPVKKSNLHAPYPAHLPLSLLRLLEAYVAGFSQRPAEKGGWTPLQTERAIDAIKGLNAALTEAESIYNGEFHLPLIVKLTAAPDPVVSLTLCAYLFVLSILCFIALYMPPLVSLMTFGLIAAAFPPAFSRATTGPSPSCELPHVVTANSQPRRTP</sequence>
<name>J5RBM5_TRIAS</name>
<dbReference type="EMBL" id="ALBS01000047">
    <property type="protein sequence ID" value="EJT51758.1"/>
    <property type="molecule type" value="Genomic_DNA"/>
</dbReference>
<dbReference type="OrthoDB" id="1368at2759"/>
<evidence type="ECO:0000256" key="1">
    <source>
        <dbReference type="SAM" id="MobiDB-lite"/>
    </source>
</evidence>
<dbReference type="AlphaFoldDB" id="J5RBM5"/>
<evidence type="ECO:0000313" key="3">
    <source>
        <dbReference type="EMBL" id="EJT51758.1"/>
    </source>
</evidence>
<organism evidence="3 4">
    <name type="scientific">Trichosporon asahii var. asahii (strain ATCC 90039 / CBS 2479 / JCM 2466 / KCTC 7840 / NBRC 103889/ NCYC 2677 / UAMH 7654)</name>
    <name type="common">Yeast</name>
    <dbReference type="NCBI Taxonomy" id="1186058"/>
    <lineage>
        <taxon>Eukaryota</taxon>
        <taxon>Fungi</taxon>
        <taxon>Dikarya</taxon>
        <taxon>Basidiomycota</taxon>
        <taxon>Agaricomycotina</taxon>
        <taxon>Tremellomycetes</taxon>
        <taxon>Trichosporonales</taxon>
        <taxon>Trichosporonaceae</taxon>
        <taxon>Trichosporon</taxon>
    </lineage>
</organism>
<gene>
    <name evidence="3" type="ORF">A1Q1_06989</name>
</gene>
<proteinExistence type="predicted"/>
<keyword evidence="2" id="KW-1133">Transmembrane helix</keyword>
<feature type="compositionally biased region" description="Basic and acidic residues" evidence="1">
    <location>
        <begin position="248"/>
        <end position="257"/>
    </location>
</feature>
<dbReference type="Proteomes" id="UP000002748">
    <property type="component" value="Unassembled WGS sequence"/>
</dbReference>
<feature type="transmembrane region" description="Helical" evidence="2">
    <location>
        <begin position="30"/>
        <end position="49"/>
    </location>
</feature>
<accession>J5RBM5</accession>
<evidence type="ECO:0000256" key="2">
    <source>
        <dbReference type="SAM" id="Phobius"/>
    </source>
</evidence>
<feature type="transmembrane region" description="Helical" evidence="2">
    <location>
        <begin position="344"/>
        <end position="366"/>
    </location>
</feature>
<dbReference type="KEGG" id="tasa:A1Q1_06989"/>
<comment type="caution">
    <text evidence="3">The sequence shown here is derived from an EMBL/GenBank/DDBJ whole genome shotgun (WGS) entry which is preliminary data.</text>
</comment>
<protein>
    <submittedName>
        <fullName evidence="3">Uncharacterized protein</fullName>
    </submittedName>
</protein>
<feature type="region of interest" description="Disordered" evidence="1">
    <location>
        <begin position="203"/>
        <end position="266"/>
    </location>
</feature>
<dbReference type="RefSeq" id="XP_014182713.1">
    <property type="nucleotide sequence ID" value="XM_014327238.1"/>
</dbReference>
<feature type="compositionally biased region" description="Polar residues" evidence="1">
    <location>
        <begin position="222"/>
        <end position="232"/>
    </location>
</feature>
<dbReference type="GeneID" id="25990501"/>
<reference evidence="3 4" key="1">
    <citation type="journal article" date="2012" name="Eukaryot. Cell">
        <title>Draft genome sequence of CBS 2479, the standard type strain of Trichosporon asahii.</title>
        <authorList>
            <person name="Yang R.Y."/>
            <person name="Li H.T."/>
            <person name="Zhu H."/>
            <person name="Zhou G.P."/>
            <person name="Wang M."/>
            <person name="Wang L."/>
        </authorList>
    </citation>
    <scope>NUCLEOTIDE SEQUENCE [LARGE SCALE GENOMIC DNA]</scope>
    <source>
        <strain evidence="4">ATCC 90039 / CBS 2479 / JCM 2466 / KCTC 7840 / NCYC 2677 / UAMH 7654</strain>
    </source>
</reference>
<keyword evidence="2" id="KW-0472">Membrane</keyword>
<feature type="region of interest" description="Disordered" evidence="1">
    <location>
        <begin position="391"/>
        <end position="413"/>
    </location>
</feature>